<dbReference type="PANTHER" id="PTHR11319">
    <property type="entry name" value="G PROTEIN-COUPLED RECEPTOR-RELATED"/>
    <property type="match status" value="1"/>
</dbReference>
<evidence type="ECO:0000256" key="6">
    <source>
        <dbReference type="ARBA" id="ARBA00023136"/>
    </source>
</evidence>
<evidence type="ECO:0000256" key="7">
    <source>
        <dbReference type="ARBA" id="ARBA00023237"/>
    </source>
</evidence>
<evidence type="ECO:0000256" key="9">
    <source>
        <dbReference type="SAM" id="Phobius"/>
    </source>
</evidence>
<proteinExistence type="predicted"/>
<keyword evidence="9" id="KW-0812">Transmembrane</keyword>
<dbReference type="GO" id="GO:0005576">
    <property type="term" value="C:extracellular region"/>
    <property type="evidence" value="ECO:0007669"/>
    <property type="project" value="UniProtKB-SubCell"/>
</dbReference>
<evidence type="ECO:0000313" key="11">
    <source>
        <dbReference type="Proteomes" id="UP000039865"/>
    </source>
</evidence>
<dbReference type="Proteomes" id="UP000039865">
    <property type="component" value="Unassembled WGS sequence"/>
</dbReference>
<keyword evidence="5" id="KW-0732">Signal</keyword>
<feature type="compositionally biased region" description="Low complexity" evidence="8">
    <location>
        <begin position="4564"/>
        <end position="4574"/>
    </location>
</feature>
<keyword evidence="9" id="KW-1133">Transmembrane helix</keyword>
<dbReference type="InterPro" id="IPR003368">
    <property type="entry name" value="POMP_repeat"/>
</dbReference>
<protein>
    <submittedName>
        <fullName evidence="10">Uncharacterized protein</fullName>
    </submittedName>
</protein>
<name>A0A077ZY07_STYLE</name>
<evidence type="ECO:0000256" key="5">
    <source>
        <dbReference type="ARBA" id="ARBA00022729"/>
    </source>
</evidence>
<dbReference type="EMBL" id="CCKQ01003666">
    <property type="protein sequence ID" value="CDW74791.1"/>
    <property type="molecule type" value="Genomic_DNA"/>
</dbReference>
<keyword evidence="6 9" id="KW-0472">Membrane</keyword>
<dbReference type="InterPro" id="IPR006626">
    <property type="entry name" value="PbH1"/>
</dbReference>
<feature type="transmembrane region" description="Helical" evidence="9">
    <location>
        <begin position="4151"/>
        <end position="4176"/>
    </location>
</feature>
<feature type="region of interest" description="Disordered" evidence="8">
    <location>
        <begin position="4559"/>
        <end position="4579"/>
    </location>
</feature>
<dbReference type="SUPFAM" id="SSF57184">
    <property type="entry name" value="Growth factor receptor domain"/>
    <property type="match status" value="1"/>
</dbReference>
<feature type="compositionally biased region" description="Polar residues" evidence="8">
    <location>
        <begin position="4629"/>
        <end position="4643"/>
    </location>
</feature>
<feature type="transmembrane region" description="Helical" evidence="9">
    <location>
        <begin position="4188"/>
        <end position="4209"/>
    </location>
</feature>
<reference evidence="10 11" key="1">
    <citation type="submission" date="2014-06" db="EMBL/GenBank/DDBJ databases">
        <authorList>
            <person name="Swart Estienne"/>
        </authorList>
    </citation>
    <scope>NUCLEOTIDE SEQUENCE [LARGE SCALE GENOMIC DNA]</scope>
    <source>
        <strain evidence="10 11">130c</strain>
    </source>
</reference>
<gene>
    <name evidence="10" type="primary">Contig5839.g6268</name>
    <name evidence="10" type="ORF">STYLEM_3774</name>
</gene>
<evidence type="ECO:0000256" key="2">
    <source>
        <dbReference type="ARBA" id="ARBA00004442"/>
    </source>
</evidence>
<feature type="transmembrane region" description="Helical" evidence="9">
    <location>
        <begin position="4316"/>
        <end position="4335"/>
    </location>
</feature>
<evidence type="ECO:0000256" key="8">
    <source>
        <dbReference type="SAM" id="MobiDB-lite"/>
    </source>
</evidence>
<organism evidence="10 11">
    <name type="scientific">Stylonychia lemnae</name>
    <name type="common">Ciliate</name>
    <dbReference type="NCBI Taxonomy" id="5949"/>
    <lineage>
        <taxon>Eukaryota</taxon>
        <taxon>Sar</taxon>
        <taxon>Alveolata</taxon>
        <taxon>Ciliophora</taxon>
        <taxon>Intramacronucleata</taxon>
        <taxon>Spirotrichea</taxon>
        <taxon>Stichotrichia</taxon>
        <taxon>Sporadotrichida</taxon>
        <taxon>Oxytrichidae</taxon>
        <taxon>Stylonychinae</taxon>
        <taxon>Stylonychia</taxon>
    </lineage>
</organism>
<evidence type="ECO:0000256" key="3">
    <source>
        <dbReference type="ARBA" id="ARBA00004613"/>
    </source>
</evidence>
<dbReference type="InParanoid" id="A0A077ZY07"/>
<feature type="transmembrane region" description="Helical" evidence="9">
    <location>
        <begin position="4394"/>
        <end position="4417"/>
    </location>
</feature>
<feature type="transmembrane region" description="Helical" evidence="9">
    <location>
        <begin position="4238"/>
        <end position="4262"/>
    </location>
</feature>
<dbReference type="CDD" id="cd00064">
    <property type="entry name" value="FU"/>
    <property type="match status" value="1"/>
</dbReference>
<dbReference type="SMART" id="SM00710">
    <property type="entry name" value="PbH1"/>
    <property type="match status" value="12"/>
</dbReference>
<accession>A0A077ZY07</accession>
<feature type="compositionally biased region" description="Low complexity" evidence="8">
    <location>
        <begin position="4800"/>
        <end position="4809"/>
    </location>
</feature>
<dbReference type="OrthoDB" id="10035969at2759"/>
<dbReference type="NCBIfam" id="TIGR01376">
    <property type="entry name" value="POMP_repeat"/>
    <property type="match status" value="1"/>
</dbReference>
<sequence>MQDLGCGEHCQSCNEKFGCDKCDAEIQYMGWNAKIQKHAMNAVKLIQVSVCIVMPKNMHFKQTFILTLKGLQSTSCLNPTNDKYCNICQLGMDLYHPNQFDTNAGNLCQQCQNNNGWDKDVARCSFSGANQPNKVIGCRDGYPDDQQCKPNCDLGTYGFALYNYRATLEDSSCWPCDTSCYECGGPSDSDCKSCKSGFYLDLPNRNVQMGSCIAKTSASIVQDVYVASITSLNTASSDTITGTSSNPFNSIQDAIKYAYELGAPTTDAQINILLMDGLHAMIRYKPTDFYMPQKLDKYSSTTKITIKPATDGQTIIINYKLRDSFHFLVGGSLTMINLQFDAIDSTIDLALDYSNGVYCTQEFQNCCSVDQYGDLKGGQSCTFMKRPQLTINNLISLTSTEECYGAFGTNFFEFEMQNRSMLAQPSTLILQNVIFKNFIYEYNSFIELSSLGGHVILKNVIFDNMNSCGAIIRNKKAQLNKTMTPTDFKTVYEYRSNNYEYTLHAEYLDSISSLTLFNANCTISKDTWNANPCYSIQIEDSSFTNFGKMKDVLTYPSKVDPKFKLKYQGFILDLDEFNGPITFNNNSLQNNLIMYESCKTAWYLDQMTTNPAVDNFTVYGTKTDFQTKSWISIVNHGDWPIYIIKNSIQHNTGVRGVIYLDFGARTSNSPVLIAQNDFKLNGGFIDTTVINIRARGKDSQDVFANAPTNTNLFCVGLHLELNKFEQNYGCTRYSGGPVKFECLNSDTSDTQSNGYTNYQNVTAGSQSAHYNTDFRTFTASPLIKSFYSQSYNLDTKLNKFKSNQYIQNVGTGGRSLITVIGSPRTYFDNETFIGNGDASLESTLKYGESKYLNSSLDYEKTGHSLSYDAASSQIEQMKSLIEIKRAGQAKMTNIYFEYNWLYEVSYIKNRSQLVEIENMYGQLTLDNLTIVNQFGPINNPYGPYDLYGVPLELQSQRDNASIYPLFRITNDTSKIKYIDNFKTSLYMKNIKFQQLNNDDSELFIQYGMDDNSNYQHITDFSMNNAYFEDIDCYSCTRPVLTIQSINTTLCNLTFKNINSQTQLTMHLSEAPFFKFYTRKPYYKSIGAFTKYTEYLTFDNIVVANHFAKEGGRVFEIAQAEVVADNDPTDYQIKIRNSIMSGVYSLGSAPNFNITANQQWLYIFNTSFSNMTAGYQLETGGNFGSVFSIQGMTKILVESVTAIDIYNPSSTFANNYTDGCGRFICLYNAAGNFNLNVTNSNFVGSAIPMYSQKSNDQILKIAAGTISQSSIFDIRQDTFDVDVYVKQSNFINCSIAQMGSTITINTSGIKNIQIDSSLFQANAAIWGGAIYCESCSLNMFNTTFNTNVAKAGGDFMFIDPTTTTLNYQGINSKGSLSLESGGTFHIRELSNKNFQINIFKGTCKNSSFTDTESLQQGGSFYFEVSGNVILAITDTYFENIKAQQNGGMMTIPEIPGANSKVQVTLLRSNINSIYISQGDGGVFYVSNETNQFEITGQQSSITNIKIDGRGGFIFSGAKSSLKASFTGVTFKNISSSQGGLIYSSSASSQATFQASTLIRDVQATNNGGVMNFDNANANVQVTFQASTITGCRSVNGNGGMIYATANSAKYYFQSGAQVQNITAHNGSVIYTDSNSIELTLSMTYLSNFSAIDQTGAFYLNANDQTTLTINQGTTIQNISSPSNGGVFFINGTNLIATINQAYVQNTSTGDYGGFLLTSDKFSTFQLTIQNSQFHYSTAKKNGTFIFVRGQAHPKITFSISTTSFICQQESYFDNWPTNYDEYQSNLDDQENINAGLFQFEESVNGSILSTGNSFKRCYNTYAGSIFNLPQNISLTDTNSFYEGNGGQNGIISLNSSKATINDATVIDSDSKYASFIHMLNNATVQIERLSMKYGKSREKGGAFYIEGNGASSLKILNCKTTLEYFQSVHQGGFIYNENPMLNLSISNCDIYHVKSGSLGGLVYMSSAFSFYIYDSVISNISSNGEGVLIYSIYPGTLMSINQINLQCKYEEDYDINSINFDVSRNQTQIGSVIFIKHTPSLTTKNNIFRNCFTSLRGTIYNLENTTFDDQDSSYTQITALEGGVFYFNNVNSTFSGLTIKRVLAYSGGTFFLQGQTNLTIKSADIDQSESFGDGGFINLIVSDKVCDIRLVADAAKWIIMKNIASRYGNGGIVYADSPLTNITLGGLDVQNSSAYISGGFINMQNALNFTILDSKVFVSTSLQAGSIIYSTSATSYYEIRRNQFDCEGNIPPNITDLLISQSSTAGGSFYLVNSLGSESQANMFQNCYVTDKGGIYYLTETSFVDSDSTYNFNAGIYGGVYYCKSCNLTLKNTVYKNIQSFQGGIIYLEDQSKILLDNVIAMNSSSINGGGLIYAVQNIQSTTAQVEFINGGNLVNLSSQFSGGGFHIDHGGLNFYMKEALTIQNSMALNGNGGLFNILKGRDLIINNSIFTSMSASKNGSMLYSTSTTLNLTLENNQFKGNASAWTSYYGDDLETPTKGGMIYLKDIQANITSNKNQFSNTYIATQGSAFTLLNSTLIDKESTYQYSKSKQGGAIFCDICHVSLTGNTFDHLQAAKGGSIYINQHQGELNLINNTFSFQYASNQGGIIYISGAQTGNTNIINTTILTTESKKQGGAFYIDHTNSKVLIDNMTLTDSKSGEEGGVFYISKQSDMNITKSQFHNFASLIKGSLMYSASSTLNLSMTVNDFKCKLTPYNYATDLQTNMESSDPKMTSAGAFYIDSALYVDSQSNSIQNCYLSEKGGAYSILNTILLDNNTVYAANAALQGGLIYSQSSNLTVLNTVVTNSYSLYGGVFYLYQVNPIFINNSEFTNSNAIKSGGFTYITELNNPIGSYEYLLKFTKITTSTSKLQGGFMYVDSTTLFNINLHQIQIKKSTTVQTGGAIHVQQMSGILNISTETGQRNLISEFEAQQQGSFIYSKGQQNFWVKIENTEIIGKSSYDFKDVKNALLLTTSSYAGAFYIEDSIKGIQAQNNNYRNCFTGQQGGVMTLIKTKLVDQNSQYTENAAITGGVFKCGTCKISIQSSRIENNNAQSGGVFYIDNFAQINISSTTFITNEAEVRGGIFVALQSESGLILDSYIVIENSLQIRRNSANEGGIAFIESEYLTFNLSLVKIQYTDARVVGGLMKIVKAAKINIIDSKISDFNSPIGAGMYSISDTVEMYIARNQIECNQLFDFTTVNEYLDLEKPLSSLESNFYIQKAKQVISENNLIQSCAVASLGGVFSLYQTNFNDTKSKYYFNAGAQGGVFLVSDSNLTMIETKLSQNFGYNGGAMSVLQESYVYMFRCEFTTNTAYQQGGVIFLNTDSYFQAASTIFQYNQAIDASAILILGGSKIFNSTIVGCTFLRNSAISNTISIMNGNLIIKSTTFEYNNATSRSKNIFVGFSKIIIENSRFSSLAEYDELSRVSVEETIGSFIFIIFDVDIAIYTTIFQNGRSSMGGAIYLSGDSILKIYQSQFIDNYSKTFGGAIFASGFKEFFIGSETVFRGNLAIEKGDDIYVTNSEKNFTLEKVNFTNPSAVGSIYAELVSLTFDQVGFVTIMGKNSLYGAALFCMNCRKINITDSYFSKIKSKIGGAIYIQENELNKKKSDKQGKYRIVSTIFENCEAKVTGGAIYFDNPQYVLIQESLFKSNSVMYLSTATNLEISGAGGAIYYTCNEQILNCYLEIAGKTQFLKNSAAKKGGAIYWDIIEPNFKNVYFKDNSAVYYANDTGCFAQQLNIVNVKTYNYLMSRYGLLETEEQDDRARRYLDSNNTNELEVQKPWWERNLQESTLNEKDGKVSNQRSGGAIPTIYLAHVDKYGQIVGSDFTSKVRVFVDTTQITDPDALLYTPTIEGITLFNAKAGLVKASDFNFAGAPGFQYTVAFQSDGIDLSKQSNKQYMQNNNQKTDLNTGIVIALRECAVGESFSASGKCIKCPNGAGFSVAKMTTPGECSSCPSTKAICTGGAGIGPRPGYWRKNNITTTFIKCLYQAACLGMIAPDFLPTGSCSEGYQFTLCADCKIGYSRKNDFECGYCPDPTANVVRLSFILIGMIGVVVFTVRSTLSGAKETNNITSIFIKILLNHFQLILLTASFNFDWPEEVMKVFDTQKPVASVSTQVISFDCFLDTRTSERNVTTIDYEVPPVEGIRVFFMKLVMLGIMPFLLLIVTIAFWLIYRFIKKSKDTSGKMVATMVIVLFLIHPNIVQYMFFNFKCLDISEELRVMNDLEVLCWGEYHTLFSYFVAIPCIIVWGVGIPAFAYFIMRKHSKNLDALDIKEKFGFLYRGYRIDYYFWEIVIMYRKMVLIFVAVFVGNYGVIAQALIVFVILIAFLLMSMKTKPYQSDALNDLEMMSLVTSMISVYCGLFFITNKPEQWIKDNPDYSAGSIALTGDAKLFFLAIIIGANLIFILYWAIKMYAEVKAKFRKMMPKLYLMFCLCFNQRKLDAELKDYEIQLENEQLKEQYLKNLEVLQNIYFSGQILLNSSSLEKLLAYLNPDRIIELAQPISDVSPEKLLKIQKRKERAKINEKQRKQDFGKVHDLKALGLDDTQSVDLDKPIRLGSAKTQQTQSTQRKSISQEKLSDTLQIDEAFIEDDEETKRLREEWMLRKQGSFVLRKQQKKDKDKKQNDSSRSFDSQFVETEQNATELDALDPVQETQYQIHHDSEDEREELASMGFSELDEYEKEQQEAEDLQRIDNMAVIKEKEDKTQNIHFLKKMAKLQPPTKKNLTTMNLFDKIKYLMKQKEPVKQVIHTKQDSINRQIEIEDIDDAGTGHNSFVYTQSNNHQRSESEKARVTHFSNFSSKNNSSSPRKHQQEAMPTPGKNQAFLQTPFIKKIYRKDTIKEALEEEKEYDLELKMTKAAQKRNKYKLGVKTESQMIKQPLTASNIEALISMNNEQVFEPQINSFMLVEQELKVMEENDSDKSSDNKLHEIISNFDELKIEDSFKASESDEQSYTK</sequence>
<evidence type="ECO:0000256" key="1">
    <source>
        <dbReference type="ARBA" id="ARBA00004196"/>
    </source>
</evidence>
<comment type="subcellular location">
    <subcellularLocation>
        <location evidence="1">Cell envelope</location>
    </subcellularLocation>
    <subcellularLocation>
        <location evidence="2">Cell outer membrane</location>
    </subcellularLocation>
    <subcellularLocation>
        <location evidence="3">Secreted</location>
    </subcellularLocation>
</comment>
<keyword evidence="11" id="KW-1185">Reference proteome</keyword>
<dbReference type="SMART" id="SM00261">
    <property type="entry name" value="FU"/>
    <property type="match status" value="1"/>
</dbReference>
<evidence type="ECO:0000313" key="10">
    <source>
        <dbReference type="EMBL" id="CDW74791.1"/>
    </source>
</evidence>
<dbReference type="InterPro" id="IPR006212">
    <property type="entry name" value="Furin_repeat"/>
</dbReference>
<dbReference type="SUPFAM" id="SSF51126">
    <property type="entry name" value="Pectin lyase-like"/>
    <property type="match status" value="3"/>
</dbReference>
<dbReference type="InterPro" id="IPR011050">
    <property type="entry name" value="Pectin_lyase_fold/virulence"/>
</dbReference>
<feature type="region of interest" description="Disordered" evidence="8">
    <location>
        <begin position="4615"/>
        <end position="4643"/>
    </location>
</feature>
<feature type="transmembrane region" description="Helical" evidence="9">
    <location>
        <begin position="4347"/>
        <end position="4367"/>
    </location>
</feature>
<dbReference type="PANTHER" id="PTHR11319:SF35">
    <property type="entry name" value="OUTER MEMBRANE PROTEIN PMPC-RELATED"/>
    <property type="match status" value="1"/>
</dbReference>
<keyword evidence="7" id="KW-0998">Cell outer membrane</keyword>
<dbReference type="InterPro" id="IPR009030">
    <property type="entry name" value="Growth_fac_rcpt_cys_sf"/>
</dbReference>
<evidence type="ECO:0000256" key="4">
    <source>
        <dbReference type="ARBA" id="ARBA00022525"/>
    </source>
</evidence>
<feature type="region of interest" description="Disordered" evidence="8">
    <location>
        <begin position="4800"/>
        <end position="4824"/>
    </location>
</feature>
<keyword evidence="4" id="KW-0964">Secreted</keyword>